<geneLocation type="plasmid" evidence="2">
    <name>pUJ-84KPC</name>
</geneLocation>
<sequence length="146" mass="16682">MVGGKAREDLIVANWPDIFRCAATMTAGKIRPSQLLRKLASYPRQNNLAVALREVGRIERTLFIIEWIRIRTCSGVLRSVLTRERPTMRSKMRSVSGGRGNSRSHDRGQHYRIAGLNLLTAVIIYWNTVHLGHAVTERRNEGWMFP</sequence>
<dbReference type="InterPro" id="IPR002513">
    <property type="entry name" value="Tn3_Tnp_DDE_dom"/>
</dbReference>
<proteinExistence type="predicted"/>
<dbReference type="Pfam" id="PF01526">
    <property type="entry name" value="DDE_Tnp_Tn3"/>
    <property type="match status" value="1"/>
</dbReference>
<feature type="domain" description="Tn3 transposase DDE" evidence="1">
    <location>
        <begin position="3"/>
        <end position="143"/>
    </location>
</feature>
<protein>
    <submittedName>
        <fullName evidence="2">Tn3 transposase DDE domain protein</fullName>
    </submittedName>
</protein>
<dbReference type="GO" id="GO:0004803">
    <property type="term" value="F:transposase activity"/>
    <property type="evidence" value="ECO:0007669"/>
    <property type="project" value="InterPro"/>
</dbReference>
<dbReference type="AlphaFoldDB" id="A0A2P1BPN4"/>
<evidence type="ECO:0000259" key="1">
    <source>
        <dbReference type="Pfam" id="PF01526"/>
    </source>
</evidence>
<evidence type="ECO:0000313" key="2">
    <source>
        <dbReference type="EMBL" id="AVI43703.1"/>
    </source>
</evidence>
<organism evidence="2">
    <name type="scientific">Klebsiella pneumoniae</name>
    <dbReference type="NCBI Taxonomy" id="573"/>
    <lineage>
        <taxon>Bacteria</taxon>
        <taxon>Pseudomonadati</taxon>
        <taxon>Pseudomonadota</taxon>
        <taxon>Gammaproteobacteria</taxon>
        <taxon>Enterobacterales</taxon>
        <taxon>Enterobacteriaceae</taxon>
        <taxon>Klebsiella/Raoultella group</taxon>
        <taxon>Klebsiella</taxon>
        <taxon>Klebsiella pneumoniae complex</taxon>
    </lineage>
</organism>
<keyword evidence="2" id="KW-0614">Plasmid</keyword>
<dbReference type="GO" id="GO:0006313">
    <property type="term" value="P:DNA transposition"/>
    <property type="evidence" value="ECO:0007669"/>
    <property type="project" value="InterPro"/>
</dbReference>
<accession>A0A2P1BPN4</accession>
<dbReference type="EMBL" id="MG700550">
    <property type="protein sequence ID" value="AVI43703.1"/>
    <property type="molecule type" value="Genomic_DNA"/>
</dbReference>
<reference evidence="2" key="1">
    <citation type="submission" date="2017-12" db="EMBL/GenBank/DDBJ databases">
        <title>Insights into the successfully spreading KPC-encoding IncII plasmids.</title>
        <authorList>
            <person name="Brandt C."/>
            <person name="Pletz M.W."/>
            <person name="Makarewicz O."/>
        </authorList>
    </citation>
    <scope>NUCLEOTIDE SEQUENCE</scope>
    <source>
        <strain evidence="2">St015788/2</strain>
        <plasmid evidence="2">pUJ-84KPC</plasmid>
    </source>
</reference>
<name>A0A2P1BPN4_KLEPN</name>